<organism evidence="4 5">
    <name type="scientific">Haloarcula rubra</name>
    <dbReference type="NCBI Taxonomy" id="2487747"/>
    <lineage>
        <taxon>Archaea</taxon>
        <taxon>Methanobacteriati</taxon>
        <taxon>Methanobacteriota</taxon>
        <taxon>Stenosarchaea group</taxon>
        <taxon>Halobacteria</taxon>
        <taxon>Halobacteriales</taxon>
        <taxon>Haloarculaceae</taxon>
        <taxon>Haloarcula</taxon>
    </lineage>
</organism>
<dbReference type="Proteomes" id="UP001430377">
    <property type="component" value="Unassembled WGS sequence"/>
</dbReference>
<evidence type="ECO:0000259" key="2">
    <source>
        <dbReference type="Pfam" id="PF26592"/>
    </source>
</evidence>
<gene>
    <name evidence="4" type="ORF">EGH21_23790</name>
</gene>
<dbReference type="RefSeq" id="WP_220620890.1">
    <property type="nucleotide sequence ID" value="NZ_RKLR01000030.1"/>
</dbReference>
<dbReference type="Pfam" id="PF26592">
    <property type="entry name" value="PrgI_like"/>
    <property type="match status" value="1"/>
</dbReference>
<accession>A0AAW4Q194</accession>
<comment type="caution">
    <text evidence="4">The sequence shown here is derived from an EMBL/GenBank/DDBJ whole genome shotgun (WGS) entry which is preliminary data.</text>
</comment>
<keyword evidence="1" id="KW-1133">Transmembrane helix</keyword>
<dbReference type="Pfam" id="PF26593">
    <property type="entry name" value="TraC-like"/>
    <property type="match status" value="1"/>
</dbReference>
<evidence type="ECO:0000256" key="1">
    <source>
        <dbReference type="SAM" id="Phobius"/>
    </source>
</evidence>
<protein>
    <submittedName>
        <fullName evidence="4">Uncharacterized protein</fullName>
    </submittedName>
</protein>
<dbReference type="InterPro" id="IPR058597">
    <property type="entry name" value="PrgI-like_dom"/>
</dbReference>
<evidence type="ECO:0000313" key="5">
    <source>
        <dbReference type="Proteomes" id="UP001430377"/>
    </source>
</evidence>
<feature type="transmembrane region" description="Helical" evidence="1">
    <location>
        <begin position="21"/>
        <end position="47"/>
    </location>
</feature>
<feature type="transmembrane region" description="Helical" evidence="1">
    <location>
        <begin position="53"/>
        <end position="79"/>
    </location>
</feature>
<keyword evidence="1" id="KW-0472">Membrane</keyword>
<evidence type="ECO:0000313" key="4">
    <source>
        <dbReference type="EMBL" id="MBX0326039.1"/>
    </source>
</evidence>
<sequence>MSHRDPAKRIPKFLGTEATLFGTYTLSDAAVGLFPGVVVILLLQVVLPESLTIGGYAIQTLTLPLAGIAILVGAVFVYLTPSYTTSIDWIATYLGSLKTPDEYDIEAAKEHTQLERIHPEHDAIERTDGAFVGLVQVDPANMALATSEEWAEQADAFSDFLNTTVEFPIQLYSTTQEFPVEEYLAHYEDRLDDPDVKANPRLAALIEAYTEWYENEVESRQMTIRDHYVVVPVTPMEVQFDSESLLQQLATLPVLGLVVMSWFAPRVADERQAMFDELDSRLRRVESGIREIEGCGARRLDAHEALGVVGNFWTQEEYATETLEQLARRRPVISGAGR</sequence>
<dbReference type="AlphaFoldDB" id="A0AAW4Q194"/>
<dbReference type="InterPro" id="IPR058596">
    <property type="entry name" value="TraC-like_dom"/>
</dbReference>
<feature type="domain" description="PrgI-like" evidence="2">
    <location>
        <begin position="19"/>
        <end position="103"/>
    </location>
</feature>
<dbReference type="EMBL" id="RKLR01000030">
    <property type="protein sequence ID" value="MBX0326039.1"/>
    <property type="molecule type" value="Genomic_DNA"/>
</dbReference>
<evidence type="ECO:0000259" key="3">
    <source>
        <dbReference type="Pfam" id="PF26593"/>
    </source>
</evidence>
<proteinExistence type="predicted"/>
<reference evidence="4 5" key="1">
    <citation type="submission" date="2021-06" db="EMBL/GenBank/DDBJ databases">
        <title>Halomicroarcula sp. a new haloarchaeum isolated from saline soil.</title>
        <authorList>
            <person name="Duran-Viseras A."/>
            <person name="Sanchez-Porro C."/>
            <person name="Ventosa A."/>
        </authorList>
    </citation>
    <scope>NUCLEOTIDE SEQUENCE [LARGE SCALE GENOMIC DNA]</scope>
    <source>
        <strain evidence="4 5">F13</strain>
    </source>
</reference>
<feature type="domain" description="TraC-like" evidence="3">
    <location>
        <begin position="115"/>
        <end position="314"/>
    </location>
</feature>
<name>A0AAW4Q194_9EURY</name>
<keyword evidence="1" id="KW-0812">Transmembrane</keyword>
<keyword evidence="5" id="KW-1185">Reference proteome</keyword>